<dbReference type="SUPFAM" id="SSF55729">
    <property type="entry name" value="Acyl-CoA N-acyltransferases (Nat)"/>
    <property type="match status" value="1"/>
</dbReference>
<dbReference type="Gene3D" id="3.40.630.30">
    <property type="match status" value="1"/>
</dbReference>
<dbReference type="PANTHER" id="PTHR43792">
    <property type="entry name" value="GNAT FAMILY, PUTATIVE (AFU_ORTHOLOGUE AFUA_3G00765)-RELATED-RELATED"/>
    <property type="match status" value="1"/>
</dbReference>
<feature type="domain" description="N-acetyltransferase" evidence="4">
    <location>
        <begin position="46"/>
        <end position="201"/>
    </location>
</feature>
<keyword evidence="1" id="KW-0808">Transferase</keyword>
<reference evidence="5 6" key="1">
    <citation type="submission" date="2023-01" db="EMBL/GenBank/DDBJ databases">
        <title>Analysis of 21 Apiospora genomes using comparative genomics revels a genus with tremendous synthesis potential of carbohydrate active enzymes and secondary metabolites.</title>
        <authorList>
            <person name="Sorensen T."/>
        </authorList>
    </citation>
    <scope>NUCLEOTIDE SEQUENCE [LARGE SCALE GENOMIC DNA]</scope>
    <source>
        <strain evidence="5 6">CBS 20057</strain>
    </source>
</reference>
<accession>A0ABR1RCF2</accession>
<evidence type="ECO:0000256" key="1">
    <source>
        <dbReference type="ARBA" id="ARBA00022679"/>
    </source>
</evidence>
<evidence type="ECO:0000313" key="5">
    <source>
        <dbReference type="EMBL" id="KAK8008244.1"/>
    </source>
</evidence>
<evidence type="ECO:0000259" key="4">
    <source>
        <dbReference type="PROSITE" id="PS51186"/>
    </source>
</evidence>
<dbReference type="Proteomes" id="UP001396898">
    <property type="component" value="Unassembled WGS sequence"/>
</dbReference>
<protein>
    <submittedName>
        <fullName evidence="5">Acyl-CoA N-acyltransferase</fullName>
    </submittedName>
</protein>
<evidence type="ECO:0000256" key="2">
    <source>
        <dbReference type="ARBA" id="ARBA00023315"/>
    </source>
</evidence>
<name>A0ABR1RCF2_9PEZI</name>
<gene>
    <name evidence="5" type="ORF">PG991_010795</name>
</gene>
<comment type="caution">
    <text evidence="5">The sequence shown here is derived from an EMBL/GenBank/DDBJ whole genome shotgun (WGS) entry which is preliminary data.</text>
</comment>
<evidence type="ECO:0000313" key="6">
    <source>
        <dbReference type="Proteomes" id="UP001396898"/>
    </source>
</evidence>
<dbReference type="InterPro" id="IPR000182">
    <property type="entry name" value="GNAT_dom"/>
</dbReference>
<dbReference type="PROSITE" id="PS51186">
    <property type="entry name" value="GNAT"/>
    <property type="match status" value="1"/>
</dbReference>
<dbReference type="InterPro" id="IPR051531">
    <property type="entry name" value="N-acetyltransferase"/>
</dbReference>
<proteinExistence type="inferred from homology"/>
<sequence>MEDAVKGAFRSERLVFRPVEDNDQDKSFIHEAILSDPVSRAMGNPTLFVPVTRAVSYAEIEAGIKGSLLGLLICLSGEAIDPDAADTGAGGDKKQGNLDPTPIGFLFLHKYISDTTAHLRRTRISIQLAKPYQGVGYGTEAIRWALTWAFQWADLHRVEIAAASYNERAVKLYAKLGFTLEGRQREAVFMNGGWYDIVSFGMLQREWKAQVGGQGQIG</sequence>
<dbReference type="InterPro" id="IPR016181">
    <property type="entry name" value="Acyl_CoA_acyltransferase"/>
</dbReference>
<keyword evidence="6" id="KW-1185">Reference proteome</keyword>
<dbReference type="EMBL" id="JAQQWI010000016">
    <property type="protein sequence ID" value="KAK8008244.1"/>
    <property type="molecule type" value="Genomic_DNA"/>
</dbReference>
<organism evidence="5 6">
    <name type="scientific">Apiospora marii</name>
    <dbReference type="NCBI Taxonomy" id="335849"/>
    <lineage>
        <taxon>Eukaryota</taxon>
        <taxon>Fungi</taxon>
        <taxon>Dikarya</taxon>
        <taxon>Ascomycota</taxon>
        <taxon>Pezizomycotina</taxon>
        <taxon>Sordariomycetes</taxon>
        <taxon>Xylariomycetidae</taxon>
        <taxon>Amphisphaeriales</taxon>
        <taxon>Apiosporaceae</taxon>
        <taxon>Apiospora</taxon>
    </lineage>
</organism>
<dbReference type="Pfam" id="PF13302">
    <property type="entry name" value="Acetyltransf_3"/>
    <property type="match status" value="1"/>
</dbReference>
<evidence type="ECO:0000256" key="3">
    <source>
        <dbReference type="ARBA" id="ARBA00038502"/>
    </source>
</evidence>
<keyword evidence="2" id="KW-0012">Acyltransferase</keyword>
<dbReference type="PANTHER" id="PTHR43792:SF8">
    <property type="entry name" value="[RIBOSOMAL PROTEIN US5]-ALANINE N-ACETYLTRANSFERASE"/>
    <property type="match status" value="1"/>
</dbReference>
<comment type="similarity">
    <text evidence="3">Belongs to the acetyltransferase family. RimJ subfamily.</text>
</comment>